<dbReference type="InterPro" id="IPR015510">
    <property type="entry name" value="PGRP"/>
</dbReference>
<keyword evidence="2" id="KW-0472">Membrane</keyword>
<dbReference type="InterPro" id="IPR006619">
    <property type="entry name" value="PGRP_domain_met/bac"/>
</dbReference>
<dbReference type="Proteomes" id="UP000223913">
    <property type="component" value="Unassembled WGS sequence"/>
</dbReference>
<feature type="domain" description="N-acetylmuramoyl-L-alanine amidase" evidence="3">
    <location>
        <begin position="43"/>
        <end position="178"/>
    </location>
</feature>
<evidence type="ECO:0000259" key="4">
    <source>
        <dbReference type="SMART" id="SM00701"/>
    </source>
</evidence>
<keyword evidence="2" id="KW-1133">Transmembrane helix</keyword>
<feature type="transmembrane region" description="Helical" evidence="2">
    <location>
        <begin position="6"/>
        <end position="24"/>
    </location>
</feature>
<dbReference type="PANTHER" id="PTHR11022:SF41">
    <property type="entry name" value="PEPTIDOGLYCAN-RECOGNITION PROTEIN LC-RELATED"/>
    <property type="match status" value="1"/>
</dbReference>
<dbReference type="AlphaFoldDB" id="A0A2D0NEF5"/>
<dbReference type="InterPro" id="IPR036505">
    <property type="entry name" value="Amidase/PGRP_sf"/>
</dbReference>
<dbReference type="Pfam" id="PF01510">
    <property type="entry name" value="Amidase_2"/>
    <property type="match status" value="1"/>
</dbReference>
<name>A0A2D0NEF5_FLAN2</name>
<feature type="domain" description="Peptidoglycan recognition protein family" evidence="4">
    <location>
        <begin position="40"/>
        <end position="172"/>
    </location>
</feature>
<dbReference type="OrthoDB" id="1037861at2"/>
<evidence type="ECO:0000259" key="3">
    <source>
        <dbReference type="SMART" id="SM00644"/>
    </source>
</evidence>
<dbReference type="GO" id="GO:0008745">
    <property type="term" value="F:N-acetylmuramoyl-L-alanine amidase activity"/>
    <property type="evidence" value="ECO:0007669"/>
    <property type="project" value="InterPro"/>
</dbReference>
<dbReference type="SMART" id="SM00701">
    <property type="entry name" value="PGRP"/>
    <property type="match status" value="1"/>
</dbReference>
<dbReference type="GO" id="GO:0008270">
    <property type="term" value="F:zinc ion binding"/>
    <property type="evidence" value="ECO:0007669"/>
    <property type="project" value="InterPro"/>
</dbReference>
<dbReference type="PANTHER" id="PTHR11022">
    <property type="entry name" value="PEPTIDOGLYCAN RECOGNITION PROTEIN"/>
    <property type="match status" value="1"/>
</dbReference>
<evidence type="ECO:0008006" key="7">
    <source>
        <dbReference type="Google" id="ProtNLM"/>
    </source>
</evidence>
<organism evidence="5 6">
    <name type="scientific">Flavilitoribacter nigricans (strain ATCC 23147 / DSM 23189 / NBRC 102662 / NCIMB 1420 / SS-2)</name>
    <name type="common">Lewinella nigricans</name>
    <dbReference type="NCBI Taxonomy" id="1122177"/>
    <lineage>
        <taxon>Bacteria</taxon>
        <taxon>Pseudomonadati</taxon>
        <taxon>Bacteroidota</taxon>
        <taxon>Saprospiria</taxon>
        <taxon>Saprospirales</taxon>
        <taxon>Lewinellaceae</taxon>
        <taxon>Flavilitoribacter</taxon>
    </lineage>
</organism>
<proteinExistence type="inferred from homology"/>
<evidence type="ECO:0000313" key="5">
    <source>
        <dbReference type="EMBL" id="PHN06163.1"/>
    </source>
</evidence>
<sequence>MVDRSIFYSAGTVLVLILLIRISGRLHAGKWWLIDLRTKLPVHPERKFSRRSLSQIDTIVVHHTAGPVTQTPADIARYHTGPGNHICAEGCPGISYHFLIDRAGLVYQVNDLEAVSFHVSGANTRSVGICLIGNYSQIEPTATQLRRLRQTIRLVERKAGRQLNLTAHRDYKATDCPGDNIVLHQV</sequence>
<dbReference type="SMART" id="SM00644">
    <property type="entry name" value="Ami_2"/>
    <property type="match status" value="1"/>
</dbReference>
<protein>
    <recommendedName>
        <fullName evidence="7">N-acetylmuramoyl-L-alanine amidase</fullName>
    </recommendedName>
</protein>
<dbReference type="Gene3D" id="3.40.80.10">
    <property type="entry name" value="Peptidoglycan recognition protein-like"/>
    <property type="match status" value="1"/>
</dbReference>
<accession>A0A2D0NEF5</accession>
<keyword evidence="2" id="KW-0812">Transmembrane</keyword>
<dbReference type="GO" id="GO:0009253">
    <property type="term" value="P:peptidoglycan catabolic process"/>
    <property type="evidence" value="ECO:0007669"/>
    <property type="project" value="InterPro"/>
</dbReference>
<evidence type="ECO:0000256" key="2">
    <source>
        <dbReference type="SAM" id="Phobius"/>
    </source>
</evidence>
<dbReference type="InterPro" id="IPR002502">
    <property type="entry name" value="Amidase_domain"/>
</dbReference>
<reference evidence="5 6" key="1">
    <citation type="submission" date="2017-10" db="EMBL/GenBank/DDBJ databases">
        <title>The draft genome sequence of Lewinella nigricans NBRC 102662.</title>
        <authorList>
            <person name="Wang K."/>
        </authorList>
    </citation>
    <scope>NUCLEOTIDE SEQUENCE [LARGE SCALE GENOMIC DNA]</scope>
    <source>
        <strain evidence="5 6">NBRC 102662</strain>
    </source>
</reference>
<gene>
    <name evidence="5" type="ORF">CRP01_11300</name>
</gene>
<keyword evidence="6" id="KW-1185">Reference proteome</keyword>
<dbReference type="CDD" id="cd06583">
    <property type="entry name" value="PGRP"/>
    <property type="match status" value="1"/>
</dbReference>
<evidence type="ECO:0000313" key="6">
    <source>
        <dbReference type="Proteomes" id="UP000223913"/>
    </source>
</evidence>
<dbReference type="EMBL" id="PDUD01000018">
    <property type="protein sequence ID" value="PHN06163.1"/>
    <property type="molecule type" value="Genomic_DNA"/>
</dbReference>
<evidence type="ECO:0000256" key="1">
    <source>
        <dbReference type="ARBA" id="ARBA00007553"/>
    </source>
</evidence>
<comment type="caution">
    <text evidence="5">The sequence shown here is derived from an EMBL/GenBank/DDBJ whole genome shotgun (WGS) entry which is preliminary data.</text>
</comment>
<comment type="similarity">
    <text evidence="1">Belongs to the N-acetylmuramoyl-L-alanine amidase 2 family.</text>
</comment>
<dbReference type="RefSeq" id="WP_099150147.1">
    <property type="nucleotide sequence ID" value="NZ_PDUD01000018.1"/>
</dbReference>
<dbReference type="SUPFAM" id="SSF55846">
    <property type="entry name" value="N-acetylmuramoyl-L-alanine amidase-like"/>
    <property type="match status" value="1"/>
</dbReference>